<sequence>MVSELWKASSEGNLGRVNELLAQVSTVEIEIKDQDGVTPLIAAVKNGHYDVVKALLDSGASPLNPSSHGLPEQYTSDASILELLRLAVPPKSNLDVAQQDPSYAHDPNLMHPKGYYIPPPGPYAYYPGMPVPPLPDGAVAYYPPPAPQGEDQSANGNLPPPEIARLIPCRYFPACRYGAACMFAHPQGQYYQGPVSPPSQYPSPYDNAPPQPYPPNFYAMPPPHSYPPPNGMPPPHMTPVSPQSASQTAPPHRPYPHTGPNGEILSPVQGPFSPAGAPAPVPYGPISPVSPSYPHPNHVPMPLAVPPLPPLNHSPNGPQSPAAPYPQPGVNGAPVHPYEHRRDSVGQYPPPPPAVQAPAPETNGLQKSLPLQGHAADSFGSGGHRDGMNSRRGTFRGRAPFTGSRKPPCMFYPAGRCRNGDECRFPHVMPDPSAPANGNHFSGRGGRFRPQPHMNGVSHLEEKLASLNVNEDGSPSIHQASSGSSTPSEHRARPSPGSKQYNALPTGPRAAARPPIKQRVPNADEFPVLGGSTTPPTRSPGVNGHANGFSGPTAAQVLQSAPMRRELSKDSLSTASEPQEPVRHQAPKAENGHAVQRDHVVNKLPVSFAAVANGGPDHSKEVSVSA</sequence>
<dbReference type="EMBL" id="MU277192">
    <property type="protein sequence ID" value="KAI0066457.1"/>
    <property type="molecule type" value="Genomic_DNA"/>
</dbReference>
<reference evidence="1" key="2">
    <citation type="journal article" date="2022" name="New Phytol.">
        <title>Evolutionary transition to the ectomycorrhizal habit in the genomes of a hyperdiverse lineage of mushroom-forming fungi.</title>
        <authorList>
            <person name="Looney B."/>
            <person name="Miyauchi S."/>
            <person name="Morin E."/>
            <person name="Drula E."/>
            <person name="Courty P.E."/>
            <person name="Kohler A."/>
            <person name="Kuo A."/>
            <person name="LaButti K."/>
            <person name="Pangilinan J."/>
            <person name="Lipzen A."/>
            <person name="Riley R."/>
            <person name="Andreopoulos W."/>
            <person name="He G."/>
            <person name="Johnson J."/>
            <person name="Nolan M."/>
            <person name="Tritt A."/>
            <person name="Barry K.W."/>
            <person name="Grigoriev I.V."/>
            <person name="Nagy L.G."/>
            <person name="Hibbett D."/>
            <person name="Henrissat B."/>
            <person name="Matheny P.B."/>
            <person name="Labbe J."/>
            <person name="Martin F.M."/>
        </authorList>
    </citation>
    <scope>NUCLEOTIDE SEQUENCE</scope>
    <source>
        <strain evidence="1">HHB10654</strain>
    </source>
</reference>
<organism evidence="1 2">
    <name type="scientific">Artomyces pyxidatus</name>
    <dbReference type="NCBI Taxonomy" id="48021"/>
    <lineage>
        <taxon>Eukaryota</taxon>
        <taxon>Fungi</taxon>
        <taxon>Dikarya</taxon>
        <taxon>Basidiomycota</taxon>
        <taxon>Agaricomycotina</taxon>
        <taxon>Agaricomycetes</taxon>
        <taxon>Russulales</taxon>
        <taxon>Auriscalpiaceae</taxon>
        <taxon>Artomyces</taxon>
    </lineage>
</organism>
<protein>
    <submittedName>
        <fullName evidence="1">Uncharacterized protein</fullName>
    </submittedName>
</protein>
<evidence type="ECO:0000313" key="2">
    <source>
        <dbReference type="Proteomes" id="UP000814140"/>
    </source>
</evidence>
<accession>A0ACB8TDF9</accession>
<name>A0ACB8TDF9_9AGAM</name>
<keyword evidence="2" id="KW-1185">Reference proteome</keyword>
<gene>
    <name evidence="1" type="ORF">BV25DRAFT_1796507</name>
</gene>
<proteinExistence type="predicted"/>
<evidence type="ECO:0000313" key="1">
    <source>
        <dbReference type="EMBL" id="KAI0066457.1"/>
    </source>
</evidence>
<dbReference type="Proteomes" id="UP000814140">
    <property type="component" value="Unassembled WGS sequence"/>
</dbReference>
<reference evidence="1" key="1">
    <citation type="submission" date="2021-03" db="EMBL/GenBank/DDBJ databases">
        <authorList>
            <consortium name="DOE Joint Genome Institute"/>
            <person name="Ahrendt S."/>
            <person name="Looney B.P."/>
            <person name="Miyauchi S."/>
            <person name="Morin E."/>
            <person name="Drula E."/>
            <person name="Courty P.E."/>
            <person name="Chicoki N."/>
            <person name="Fauchery L."/>
            <person name="Kohler A."/>
            <person name="Kuo A."/>
            <person name="Labutti K."/>
            <person name="Pangilinan J."/>
            <person name="Lipzen A."/>
            <person name="Riley R."/>
            <person name="Andreopoulos W."/>
            <person name="He G."/>
            <person name="Johnson J."/>
            <person name="Barry K.W."/>
            <person name="Grigoriev I.V."/>
            <person name="Nagy L."/>
            <person name="Hibbett D."/>
            <person name="Henrissat B."/>
            <person name="Matheny P.B."/>
            <person name="Labbe J."/>
            <person name="Martin F."/>
        </authorList>
    </citation>
    <scope>NUCLEOTIDE SEQUENCE</scope>
    <source>
        <strain evidence="1">HHB10654</strain>
    </source>
</reference>
<comment type="caution">
    <text evidence="1">The sequence shown here is derived from an EMBL/GenBank/DDBJ whole genome shotgun (WGS) entry which is preliminary data.</text>
</comment>